<protein>
    <submittedName>
        <fullName evidence="3">Glycoside hydrolase family 16 protein</fullName>
    </submittedName>
</protein>
<evidence type="ECO:0000256" key="1">
    <source>
        <dbReference type="SAM" id="SignalP"/>
    </source>
</evidence>
<evidence type="ECO:0000313" key="3">
    <source>
        <dbReference type="EMBL" id="KAH7131380.1"/>
    </source>
</evidence>
<dbReference type="InterPro" id="IPR013320">
    <property type="entry name" value="ConA-like_dom_sf"/>
</dbReference>
<sequence>MIWLILWLISGVLLVSSRCECGYASIAPGSDEPMVFMDLLETDFTRIEDLSENPGWVRQQFNVSAENARGEYGKSFMPSNIMTLSTEVEAGSGRRLGLGLRVGSAIQDDSVPAAEIDTARRDLHWGSYRAGMKLTATNGTCAAFFWYFNDTQEIDMEFLSREFNPGKGIYPMNLVIQSKQSQQAGFDASKTGTFRRVNLDFDPTAGFHEYRFDYTPGRVRFYTDSKQVAVMNGSDMPSAAGHLILQHWSNGNPKWSGGPPAKDAMLTVSYVKAYFNSSDEQHHLTLTDKCHEAGTNGTVCLIPDVMATNASTGGAFLSDDEGNVIGQGTGDGEKSTGGRHFSPAWLLVAVMVMIWVE</sequence>
<dbReference type="InterPro" id="IPR000757">
    <property type="entry name" value="Beta-glucanase-like"/>
</dbReference>
<organism evidence="3 4">
    <name type="scientific">Dactylonectria estremocensis</name>
    <dbReference type="NCBI Taxonomy" id="1079267"/>
    <lineage>
        <taxon>Eukaryota</taxon>
        <taxon>Fungi</taxon>
        <taxon>Dikarya</taxon>
        <taxon>Ascomycota</taxon>
        <taxon>Pezizomycotina</taxon>
        <taxon>Sordariomycetes</taxon>
        <taxon>Hypocreomycetidae</taxon>
        <taxon>Hypocreales</taxon>
        <taxon>Nectriaceae</taxon>
        <taxon>Dactylonectria</taxon>
    </lineage>
</organism>
<dbReference type="Pfam" id="PF00722">
    <property type="entry name" value="Glyco_hydro_16"/>
    <property type="match status" value="1"/>
</dbReference>
<gene>
    <name evidence="3" type="ORF">B0J13DRAFT_451574</name>
</gene>
<proteinExistence type="predicted"/>
<evidence type="ECO:0000259" key="2">
    <source>
        <dbReference type="PROSITE" id="PS51762"/>
    </source>
</evidence>
<accession>A0A9P9E4N6</accession>
<dbReference type="AlphaFoldDB" id="A0A9P9E4N6"/>
<comment type="caution">
    <text evidence="3">The sequence shown here is derived from an EMBL/GenBank/DDBJ whole genome shotgun (WGS) entry which is preliminary data.</text>
</comment>
<feature type="chain" id="PRO_5040348278" evidence="1">
    <location>
        <begin position="18"/>
        <end position="357"/>
    </location>
</feature>
<dbReference type="PANTHER" id="PTHR38121">
    <property type="entry name" value="GH16 DOMAIN-CONTAINING PROTEIN"/>
    <property type="match status" value="1"/>
</dbReference>
<dbReference type="PANTHER" id="PTHR38121:SF5">
    <property type="entry name" value="GH16 DOMAIN-CONTAINING PROTEIN"/>
    <property type="match status" value="1"/>
</dbReference>
<dbReference type="SUPFAM" id="SSF49899">
    <property type="entry name" value="Concanavalin A-like lectins/glucanases"/>
    <property type="match status" value="1"/>
</dbReference>
<feature type="signal peptide" evidence="1">
    <location>
        <begin position="1"/>
        <end position="17"/>
    </location>
</feature>
<dbReference type="Proteomes" id="UP000717696">
    <property type="component" value="Unassembled WGS sequence"/>
</dbReference>
<dbReference type="GO" id="GO:0004553">
    <property type="term" value="F:hydrolase activity, hydrolyzing O-glycosyl compounds"/>
    <property type="evidence" value="ECO:0007669"/>
    <property type="project" value="InterPro"/>
</dbReference>
<name>A0A9P9E4N6_9HYPO</name>
<dbReference type="EMBL" id="JAGMUU010000019">
    <property type="protein sequence ID" value="KAH7131380.1"/>
    <property type="molecule type" value="Genomic_DNA"/>
</dbReference>
<reference evidence="3" key="1">
    <citation type="journal article" date="2021" name="Nat. Commun.">
        <title>Genetic determinants of endophytism in the Arabidopsis root mycobiome.</title>
        <authorList>
            <person name="Mesny F."/>
            <person name="Miyauchi S."/>
            <person name="Thiergart T."/>
            <person name="Pickel B."/>
            <person name="Atanasova L."/>
            <person name="Karlsson M."/>
            <person name="Huettel B."/>
            <person name="Barry K.W."/>
            <person name="Haridas S."/>
            <person name="Chen C."/>
            <person name="Bauer D."/>
            <person name="Andreopoulos W."/>
            <person name="Pangilinan J."/>
            <person name="LaButti K."/>
            <person name="Riley R."/>
            <person name="Lipzen A."/>
            <person name="Clum A."/>
            <person name="Drula E."/>
            <person name="Henrissat B."/>
            <person name="Kohler A."/>
            <person name="Grigoriev I.V."/>
            <person name="Martin F.M."/>
            <person name="Hacquard S."/>
        </authorList>
    </citation>
    <scope>NUCLEOTIDE SEQUENCE</scope>
    <source>
        <strain evidence="3">MPI-CAGE-AT-0021</strain>
    </source>
</reference>
<dbReference type="PROSITE" id="PS51762">
    <property type="entry name" value="GH16_2"/>
    <property type="match status" value="1"/>
</dbReference>
<dbReference type="OrthoDB" id="25131at2759"/>
<feature type="domain" description="GH16" evidence="2">
    <location>
        <begin position="25"/>
        <end position="279"/>
    </location>
</feature>
<evidence type="ECO:0000313" key="4">
    <source>
        <dbReference type="Proteomes" id="UP000717696"/>
    </source>
</evidence>
<keyword evidence="3" id="KW-0378">Hydrolase</keyword>
<dbReference type="GO" id="GO:0005975">
    <property type="term" value="P:carbohydrate metabolic process"/>
    <property type="evidence" value="ECO:0007669"/>
    <property type="project" value="InterPro"/>
</dbReference>
<dbReference type="CDD" id="cd00413">
    <property type="entry name" value="Glyco_hydrolase_16"/>
    <property type="match status" value="1"/>
</dbReference>
<keyword evidence="1" id="KW-0732">Signal</keyword>
<dbReference type="Gene3D" id="2.60.120.200">
    <property type="match status" value="1"/>
</dbReference>
<keyword evidence="4" id="KW-1185">Reference proteome</keyword>